<evidence type="ECO:0000256" key="2">
    <source>
        <dbReference type="SAM" id="Phobius"/>
    </source>
</evidence>
<accession>A0AAD1SC61</accession>
<feature type="transmembrane region" description="Helical" evidence="2">
    <location>
        <begin position="60"/>
        <end position="79"/>
    </location>
</feature>
<dbReference type="AlphaFoldDB" id="A0AAD1SC61"/>
<evidence type="ECO:0000256" key="1">
    <source>
        <dbReference type="SAM" id="MobiDB-lite"/>
    </source>
</evidence>
<keyword evidence="2" id="KW-0472">Membrane</keyword>
<protein>
    <submittedName>
        <fullName evidence="3">Uncharacterized protein</fullName>
    </submittedName>
</protein>
<dbReference type="InterPro" id="IPR006624">
    <property type="entry name" value="Beta-propeller_rpt_TECPR"/>
</dbReference>
<keyword evidence="2" id="KW-1133">Transmembrane helix</keyword>
<dbReference type="Pfam" id="PF19193">
    <property type="entry name" value="Tectonin"/>
    <property type="match status" value="1"/>
</dbReference>
<feature type="region of interest" description="Disordered" evidence="1">
    <location>
        <begin position="1"/>
        <end position="33"/>
    </location>
</feature>
<evidence type="ECO:0000313" key="4">
    <source>
        <dbReference type="Proteomes" id="UP001295444"/>
    </source>
</evidence>
<gene>
    <name evidence="3" type="ORF">PECUL_23A042045</name>
</gene>
<dbReference type="EMBL" id="OW240916">
    <property type="protein sequence ID" value="CAH2297052.1"/>
    <property type="molecule type" value="Genomic_DNA"/>
</dbReference>
<keyword evidence="2" id="KW-0812">Transmembrane</keyword>
<sequence>MTAPSSNRRGKNQSKGCREALTGGGIAPLPLLDPPLTRECLPSPTGASEPKSTRPQSYEILHVVLAPAFLYPATAIFLLRSLKQVDAGGSIFLGGVNNIELVYCLNQDLTLSKGTTLPLTQIEGRLKYYSCGRYGCWGVNAFGDLFYRLNVSPNDCSGKGWRQVSGNMVMVEAEKEFLFRAQKEHTGLWCMYAVHLNMFHMIMDFYGFLTQVEVSSNVTPTSLHEHQLTDQLSVTVTESFTVF</sequence>
<keyword evidence="4" id="KW-1185">Reference proteome</keyword>
<proteinExistence type="predicted"/>
<name>A0AAD1SC61_PELCU</name>
<evidence type="ECO:0000313" key="3">
    <source>
        <dbReference type="EMBL" id="CAH2297052.1"/>
    </source>
</evidence>
<dbReference type="Proteomes" id="UP001295444">
    <property type="component" value="Chromosome 05"/>
</dbReference>
<reference evidence="3" key="1">
    <citation type="submission" date="2022-03" db="EMBL/GenBank/DDBJ databases">
        <authorList>
            <person name="Alioto T."/>
            <person name="Alioto T."/>
            <person name="Gomez Garrido J."/>
        </authorList>
    </citation>
    <scope>NUCLEOTIDE SEQUENCE</scope>
</reference>
<organism evidence="3 4">
    <name type="scientific">Pelobates cultripes</name>
    <name type="common">Western spadefoot toad</name>
    <dbReference type="NCBI Taxonomy" id="61616"/>
    <lineage>
        <taxon>Eukaryota</taxon>
        <taxon>Metazoa</taxon>
        <taxon>Chordata</taxon>
        <taxon>Craniata</taxon>
        <taxon>Vertebrata</taxon>
        <taxon>Euteleostomi</taxon>
        <taxon>Amphibia</taxon>
        <taxon>Batrachia</taxon>
        <taxon>Anura</taxon>
        <taxon>Pelobatoidea</taxon>
        <taxon>Pelobatidae</taxon>
        <taxon>Pelobates</taxon>
    </lineage>
</organism>